<dbReference type="Gene3D" id="2.60.40.10">
    <property type="entry name" value="Immunoglobulins"/>
    <property type="match status" value="1"/>
</dbReference>
<feature type="compositionally biased region" description="Low complexity" evidence="1">
    <location>
        <begin position="370"/>
        <end position="385"/>
    </location>
</feature>
<sequence>MRAHAPRPARRGGAGRALVVALAAIAVAASIAVPAPPAAAAASFTSPSSGFVGDDRVTVSGTKDARSSVRVAVVDGPVVCVVADRSATWSCEGVDLPDGVIELSGVETLEDGSTRRFGPLSLRVLGPPRIDGAGGELLTAGRFTGIAAPGAAIEVRTIGPRGSVTHGCPSALSDGYWSCIITVPSGEYRTSARQSLAEIGPERSDWSAPTLATVDRDVPSAPTIDFPRTGTRTASAIIRAEGTGEPGATLQLYVDGELVCRTTVDRGEQWACEARLTAPGTRELRALQRDPAGNFSSASAGVRVEWAVPGGTTPPVEEPEPDANAAPGAPAEPGDPSAAPAPGGPDEPGGVADGDRGAPPEEPEGGADADGGAAATPPAAPRAPGSSSDEPSSHWGTPTGFGGTLPTAAQVIERGGLAIAPLIALGYLLLVALPLRWFATRAAPRIRLAMPRLTGRNRGVVLSEDEPVVSPAVTAVAVFAGAAVVAAVGGGLDLEVRYLRLTAAIGLGLLVLAAIGVMLPAGIVRRAARAPVVTQLLPGILLAAIAAALLSRIAELRPAILIGVLVTASVVGVARFRVRVGLAVGQLVAVAALALAGWTVHDLLTPSVGFWVTFAAETAATVALGGLGSLLLMLLPVGSFPGRAVFQISRTTWALASLAVATVAGAILASGATFPIIGLGLAAVGIGAVLVGTTLWVRWVEPAIA</sequence>
<feature type="transmembrane region" description="Helical" evidence="2">
    <location>
        <begin position="468"/>
        <end position="492"/>
    </location>
</feature>
<evidence type="ECO:0000313" key="4">
    <source>
        <dbReference type="EMBL" id="MBA8847893.1"/>
    </source>
</evidence>
<dbReference type="Proteomes" id="UP000585905">
    <property type="component" value="Unassembled WGS sequence"/>
</dbReference>
<keyword evidence="2" id="KW-0812">Transmembrane</keyword>
<feature type="transmembrane region" description="Helical" evidence="2">
    <location>
        <begin position="652"/>
        <end position="670"/>
    </location>
</feature>
<keyword evidence="3" id="KW-0732">Signal</keyword>
<evidence type="ECO:0008006" key="6">
    <source>
        <dbReference type="Google" id="ProtNLM"/>
    </source>
</evidence>
<feature type="transmembrane region" description="Helical" evidence="2">
    <location>
        <begin position="676"/>
        <end position="697"/>
    </location>
</feature>
<proteinExistence type="predicted"/>
<keyword evidence="2" id="KW-0472">Membrane</keyword>
<gene>
    <name evidence="4" type="ORF">FHX53_001485</name>
</gene>
<feature type="transmembrane region" description="Helical" evidence="2">
    <location>
        <begin position="532"/>
        <end position="550"/>
    </location>
</feature>
<keyword evidence="2" id="KW-1133">Transmembrane helix</keyword>
<dbReference type="GO" id="GO:0005975">
    <property type="term" value="P:carbohydrate metabolic process"/>
    <property type="evidence" value="ECO:0007669"/>
    <property type="project" value="UniProtKB-ARBA"/>
</dbReference>
<feature type="transmembrane region" description="Helical" evidence="2">
    <location>
        <begin position="417"/>
        <end position="438"/>
    </location>
</feature>
<dbReference type="EMBL" id="JACGWX010000003">
    <property type="protein sequence ID" value="MBA8847893.1"/>
    <property type="molecule type" value="Genomic_DNA"/>
</dbReference>
<feature type="chain" id="PRO_5038423192" description="Bacterial Ig-like domain-containing protein" evidence="3">
    <location>
        <begin position="29"/>
        <end position="705"/>
    </location>
</feature>
<feature type="transmembrane region" description="Helical" evidence="2">
    <location>
        <begin position="580"/>
        <end position="600"/>
    </location>
</feature>
<feature type="transmembrane region" description="Helical" evidence="2">
    <location>
        <begin position="498"/>
        <end position="520"/>
    </location>
</feature>
<reference evidence="4 5" key="1">
    <citation type="submission" date="2020-07" db="EMBL/GenBank/DDBJ databases">
        <title>Sequencing the genomes of 1000 actinobacteria strains.</title>
        <authorList>
            <person name="Klenk H.-P."/>
        </authorList>
    </citation>
    <scope>NUCLEOTIDE SEQUENCE [LARGE SCALE GENOMIC DNA]</scope>
    <source>
        <strain evidence="4 5">DSM 19663</strain>
    </source>
</reference>
<evidence type="ECO:0000256" key="1">
    <source>
        <dbReference type="SAM" id="MobiDB-lite"/>
    </source>
</evidence>
<evidence type="ECO:0000256" key="3">
    <source>
        <dbReference type="SAM" id="SignalP"/>
    </source>
</evidence>
<feature type="transmembrane region" description="Helical" evidence="2">
    <location>
        <begin position="556"/>
        <end position="573"/>
    </location>
</feature>
<organism evidence="4 5">
    <name type="scientific">Microcella alkalica</name>
    <dbReference type="NCBI Taxonomy" id="355930"/>
    <lineage>
        <taxon>Bacteria</taxon>
        <taxon>Bacillati</taxon>
        <taxon>Actinomycetota</taxon>
        <taxon>Actinomycetes</taxon>
        <taxon>Micrococcales</taxon>
        <taxon>Microbacteriaceae</taxon>
        <taxon>Microcella</taxon>
    </lineage>
</organism>
<dbReference type="AlphaFoldDB" id="A0A839E9P9"/>
<name>A0A839E9P9_9MICO</name>
<evidence type="ECO:0000313" key="5">
    <source>
        <dbReference type="Proteomes" id="UP000585905"/>
    </source>
</evidence>
<keyword evidence="5" id="KW-1185">Reference proteome</keyword>
<accession>A0A839E9P9</accession>
<protein>
    <recommendedName>
        <fullName evidence="6">Bacterial Ig-like domain-containing protein</fullName>
    </recommendedName>
</protein>
<feature type="transmembrane region" description="Helical" evidence="2">
    <location>
        <begin position="620"/>
        <end position="640"/>
    </location>
</feature>
<feature type="region of interest" description="Disordered" evidence="1">
    <location>
        <begin position="307"/>
        <end position="401"/>
    </location>
</feature>
<evidence type="ECO:0000256" key="2">
    <source>
        <dbReference type="SAM" id="Phobius"/>
    </source>
</evidence>
<feature type="compositionally biased region" description="Low complexity" evidence="1">
    <location>
        <begin position="322"/>
        <end position="341"/>
    </location>
</feature>
<dbReference type="InterPro" id="IPR013783">
    <property type="entry name" value="Ig-like_fold"/>
</dbReference>
<comment type="caution">
    <text evidence="4">The sequence shown here is derived from an EMBL/GenBank/DDBJ whole genome shotgun (WGS) entry which is preliminary data.</text>
</comment>
<feature type="signal peptide" evidence="3">
    <location>
        <begin position="1"/>
        <end position="28"/>
    </location>
</feature>
<dbReference type="RefSeq" id="WP_182490715.1">
    <property type="nucleotide sequence ID" value="NZ_BAAAOV010000001.1"/>
</dbReference>